<dbReference type="GO" id="GO:0003677">
    <property type="term" value="F:DNA binding"/>
    <property type="evidence" value="ECO:0007669"/>
    <property type="project" value="InterPro"/>
</dbReference>
<comment type="subcellular location">
    <subcellularLocation>
        <location evidence="1">Nucleus</location>
    </subcellularLocation>
</comment>
<dbReference type="GO" id="GO:0006351">
    <property type="term" value="P:DNA-templated transcription"/>
    <property type="evidence" value="ECO:0007669"/>
    <property type="project" value="InterPro"/>
</dbReference>
<dbReference type="GO" id="GO:0008270">
    <property type="term" value="F:zinc ion binding"/>
    <property type="evidence" value="ECO:0007669"/>
    <property type="project" value="InterPro"/>
</dbReference>
<organism evidence="5 6">
    <name type="scientific">Niveomyces insectorum RCEF 264</name>
    <dbReference type="NCBI Taxonomy" id="1081102"/>
    <lineage>
        <taxon>Eukaryota</taxon>
        <taxon>Fungi</taxon>
        <taxon>Dikarya</taxon>
        <taxon>Ascomycota</taxon>
        <taxon>Pezizomycotina</taxon>
        <taxon>Sordariomycetes</taxon>
        <taxon>Hypocreomycetidae</taxon>
        <taxon>Hypocreales</taxon>
        <taxon>Cordycipitaceae</taxon>
        <taxon>Niveomyces</taxon>
    </lineage>
</organism>
<reference evidence="5 6" key="1">
    <citation type="journal article" date="2016" name="Genome Biol. Evol.">
        <title>Divergent and convergent evolution of fungal pathogenicity.</title>
        <authorList>
            <person name="Shang Y."/>
            <person name="Xiao G."/>
            <person name="Zheng P."/>
            <person name="Cen K."/>
            <person name="Zhan S."/>
            <person name="Wang C."/>
        </authorList>
    </citation>
    <scope>NUCLEOTIDE SEQUENCE [LARGE SCALE GENOMIC DNA]</scope>
    <source>
        <strain evidence="5 6">RCEF 264</strain>
    </source>
</reference>
<feature type="compositionally biased region" description="Low complexity" evidence="3">
    <location>
        <begin position="402"/>
        <end position="420"/>
    </location>
</feature>
<proteinExistence type="predicted"/>
<dbReference type="InterPro" id="IPR007219">
    <property type="entry name" value="XnlR_reg_dom"/>
</dbReference>
<gene>
    <name evidence="5" type="ORF">SPI_08068</name>
</gene>
<dbReference type="Proteomes" id="UP000076874">
    <property type="component" value="Unassembled WGS sequence"/>
</dbReference>
<accession>A0A167NS87</accession>
<protein>
    <submittedName>
        <fullName evidence="5">Transcription factor</fullName>
    </submittedName>
</protein>
<sequence>MGQYEAFWQAPTETPTVWVGLLFAILSLGASLYELANKNSAGHGLMPSAHVLSQKFEQCLVLGKYATAEEHSLEALMIHTQGCFVRANDSDAKPWFLMGIITRLAIRLGYHRDPATFPNATLSPFYGEMRRRVWTSIVQVDALISFQMGLPSMIPSEYCDTDLPRNLEYSDFGPETTVLPPSRPFSDYTPIMYTIAKNPVVAMFKTVVGHTQSLLVPPYERTLALDGQLRTAYNNVPDNLRYKPLEQCVVDSPGVIMNRATIEILYLKSVIVLHRRYIKTNRQDARYDFSRNACLEAALHVLDRQKEMYRATQPGGQLHGDRWIGSTLATNDFILAGMILCLELTLRIRQPANKVANNLDVARCIAAVQVSHDIWVAASAFSTEARIAAHALESTVRRVKAHAAGAPSSPASQSSHATGSQLDFSSHLGQLSVHQQPASEDGMEYIDWVSLFRGRYWNPL</sequence>
<dbReference type="PANTHER" id="PTHR31001">
    <property type="entry name" value="UNCHARACTERIZED TRANSCRIPTIONAL REGULATORY PROTEIN"/>
    <property type="match status" value="1"/>
</dbReference>
<keyword evidence="2" id="KW-0539">Nucleus</keyword>
<dbReference type="AlphaFoldDB" id="A0A167NS87"/>
<dbReference type="SMART" id="SM00906">
    <property type="entry name" value="Fungal_trans"/>
    <property type="match status" value="1"/>
</dbReference>
<evidence type="ECO:0000256" key="2">
    <source>
        <dbReference type="ARBA" id="ARBA00023242"/>
    </source>
</evidence>
<dbReference type="OrthoDB" id="76105at2759"/>
<evidence type="ECO:0000313" key="5">
    <source>
        <dbReference type="EMBL" id="OAA55861.1"/>
    </source>
</evidence>
<keyword evidence="6" id="KW-1185">Reference proteome</keyword>
<dbReference type="CDD" id="cd12148">
    <property type="entry name" value="fungal_TF_MHR"/>
    <property type="match status" value="1"/>
</dbReference>
<feature type="region of interest" description="Disordered" evidence="3">
    <location>
        <begin position="402"/>
        <end position="421"/>
    </location>
</feature>
<dbReference type="Pfam" id="PF04082">
    <property type="entry name" value="Fungal_trans"/>
    <property type="match status" value="1"/>
</dbReference>
<dbReference type="EMBL" id="AZHD01000018">
    <property type="protein sequence ID" value="OAA55861.1"/>
    <property type="molecule type" value="Genomic_DNA"/>
</dbReference>
<comment type="caution">
    <text evidence="5">The sequence shown here is derived from an EMBL/GenBank/DDBJ whole genome shotgun (WGS) entry which is preliminary data.</text>
</comment>
<feature type="domain" description="Xylanolytic transcriptional activator regulatory" evidence="4">
    <location>
        <begin position="94"/>
        <end position="170"/>
    </location>
</feature>
<evidence type="ECO:0000313" key="6">
    <source>
        <dbReference type="Proteomes" id="UP000076874"/>
    </source>
</evidence>
<name>A0A167NS87_9HYPO</name>
<dbReference type="GO" id="GO:0005634">
    <property type="term" value="C:nucleus"/>
    <property type="evidence" value="ECO:0007669"/>
    <property type="project" value="UniProtKB-SubCell"/>
</dbReference>
<evidence type="ECO:0000256" key="1">
    <source>
        <dbReference type="ARBA" id="ARBA00004123"/>
    </source>
</evidence>
<dbReference type="STRING" id="1081102.A0A167NS87"/>
<evidence type="ECO:0000259" key="4">
    <source>
        <dbReference type="SMART" id="SM00906"/>
    </source>
</evidence>
<dbReference type="PANTHER" id="PTHR31001:SF49">
    <property type="entry name" value="ZN(II)2CYS6 TRANSCRIPTION FACTOR (EUROFUNG)"/>
    <property type="match status" value="1"/>
</dbReference>
<dbReference type="InterPro" id="IPR050613">
    <property type="entry name" value="Sec_Metabolite_Reg"/>
</dbReference>
<evidence type="ECO:0000256" key="3">
    <source>
        <dbReference type="SAM" id="MobiDB-lite"/>
    </source>
</evidence>